<keyword evidence="6" id="KW-0812">Transmembrane</keyword>
<evidence type="ECO:0000256" key="4">
    <source>
        <dbReference type="ARBA" id="ARBA00022676"/>
    </source>
</evidence>
<dbReference type="Pfam" id="PF13733">
    <property type="entry name" value="Glyco_transf_7N"/>
    <property type="match status" value="1"/>
</dbReference>
<evidence type="ECO:0000256" key="1">
    <source>
        <dbReference type="ARBA" id="ARBA00004606"/>
    </source>
</evidence>
<evidence type="ECO:0000259" key="13">
    <source>
        <dbReference type="Pfam" id="PF13733"/>
    </source>
</evidence>
<keyword evidence="4" id="KW-0328">Glycosyltransferase</keyword>
<keyword evidence="5" id="KW-0808">Transferase</keyword>
<dbReference type="InterPro" id="IPR027995">
    <property type="entry name" value="Galactosyl_T_N"/>
</dbReference>
<feature type="domain" description="Galactosyltransferase N-terminal" evidence="13">
    <location>
        <begin position="117"/>
        <end position="258"/>
    </location>
</feature>
<dbReference type="Pfam" id="PF02709">
    <property type="entry name" value="Glyco_transf_7C"/>
    <property type="match status" value="1"/>
</dbReference>
<dbReference type="InterPro" id="IPR003859">
    <property type="entry name" value="Galactosyl_T"/>
</dbReference>
<evidence type="ECO:0000256" key="3">
    <source>
        <dbReference type="ARBA" id="ARBA00005735"/>
    </source>
</evidence>
<evidence type="ECO:0000256" key="10">
    <source>
        <dbReference type="ARBA" id="ARBA00023180"/>
    </source>
</evidence>
<dbReference type="PRINTS" id="PR02050">
    <property type="entry name" value="B14GALTRFASE"/>
</dbReference>
<evidence type="ECO:0000256" key="2">
    <source>
        <dbReference type="ARBA" id="ARBA00004922"/>
    </source>
</evidence>
<comment type="caution">
    <text evidence="14">The sequence shown here is derived from an EMBL/GenBank/DDBJ whole genome shotgun (WGS) entry which is preliminary data.</text>
</comment>
<protein>
    <submittedName>
        <fullName evidence="14">Uncharacterized protein</fullName>
    </submittedName>
</protein>
<evidence type="ECO:0000256" key="11">
    <source>
        <dbReference type="SAM" id="MobiDB-lite"/>
    </source>
</evidence>
<comment type="subcellular location">
    <subcellularLocation>
        <location evidence="1">Membrane</location>
        <topology evidence="1">Single-pass type II membrane protein</topology>
    </subcellularLocation>
</comment>
<evidence type="ECO:0000256" key="8">
    <source>
        <dbReference type="ARBA" id="ARBA00022989"/>
    </source>
</evidence>
<dbReference type="Proteomes" id="UP001642483">
    <property type="component" value="Unassembled WGS sequence"/>
</dbReference>
<evidence type="ECO:0000256" key="9">
    <source>
        <dbReference type="ARBA" id="ARBA00023136"/>
    </source>
</evidence>
<dbReference type="InterPro" id="IPR029044">
    <property type="entry name" value="Nucleotide-diphossugar_trans"/>
</dbReference>
<dbReference type="SUPFAM" id="SSF53448">
    <property type="entry name" value="Nucleotide-diphospho-sugar transferases"/>
    <property type="match status" value="1"/>
</dbReference>
<proteinExistence type="inferred from homology"/>
<dbReference type="InterPro" id="IPR027791">
    <property type="entry name" value="Galactosyl_T_C"/>
</dbReference>
<sequence length="766" mass="89566">MKISLRLLAVLFSSSIVCTFMLHAYVYQHHAQAKLTKMLQLETLVVEYRSQNSDKFDQKPRSNFKEEEAMTHIVRELTSPRDAITTNVITHPVTEEVDDEYDYVTREEDLVEYEETCQLSSADLLGPLKVNSSLQRQLKETLTSAGDDMISGCYRPRGCKAEQKVAIVIPYKNRYQHLLTLLHHLNPILQRQKIMYCVFVAEQFDNGVFNKARVMNAAYLEIMRNWQKHRDPHGRLFDCFVFHDVDMLSEDDRNLYLCGKSPKHMSPAIDKFNYTTNYGTKYGGVTAIRTEHYKLVNGHSNRFWGWGGEDNDMETRISDQNLTIDAVNETIGRYKMIEHIHPWWFSPISGVGSSYRKHTTKPKKVQAKKEEENSNYKDTSGISDMKYTVTEIDRKRLWTRISLDIRNYVVEKIQTSFKSRKEAFVEVKSPQSLNTPKSHKDSDEQIPEDQCVDPEYYKFPSMTVNRTTSMNEVKYTHVYKSLEEAKRDCNLMLSLCQSIVEQVKGRYTLRSNAYVQENILIYKFGLAEQNDVVEKHFSTAAYVKICPQNPSYTQFITSPIIMKGDETSGPVPRYQVEFYIRLFHPSKTSFTHSAQVMTTHRAVMEEKYTNRVIKASWWDSLGKVQFTRTKVINMTLDSVVDMFTVEKDEHSRLLRIRTPFAGLLRDPGCYYIRNKLIENESDAIVMEWAFWLQLRAESKEIEEKILKNNLQRSVESGKQFNKMMAEREEVMKSYIEDKKQRDMQKGREEYLGQVRARHRPNEKPKT</sequence>
<evidence type="ECO:0000259" key="12">
    <source>
        <dbReference type="Pfam" id="PF02709"/>
    </source>
</evidence>
<dbReference type="Gene3D" id="3.90.550.10">
    <property type="entry name" value="Spore Coat Polysaccharide Biosynthesis Protein SpsA, Chain A"/>
    <property type="match status" value="1"/>
</dbReference>
<keyword evidence="8" id="KW-1133">Transmembrane helix</keyword>
<organism evidence="14 15">
    <name type="scientific">Clavelina lepadiformis</name>
    <name type="common">Light-bulb sea squirt</name>
    <name type="synonym">Ascidia lepadiformis</name>
    <dbReference type="NCBI Taxonomy" id="159417"/>
    <lineage>
        <taxon>Eukaryota</taxon>
        <taxon>Metazoa</taxon>
        <taxon>Chordata</taxon>
        <taxon>Tunicata</taxon>
        <taxon>Ascidiacea</taxon>
        <taxon>Aplousobranchia</taxon>
        <taxon>Clavelinidae</taxon>
        <taxon>Clavelina</taxon>
    </lineage>
</organism>
<feature type="region of interest" description="Disordered" evidence="11">
    <location>
        <begin position="735"/>
        <end position="766"/>
    </location>
</feature>
<dbReference type="PANTHER" id="PTHR19300">
    <property type="entry name" value="BETA-1,4-GALACTOSYLTRANSFERASE"/>
    <property type="match status" value="1"/>
</dbReference>
<feature type="compositionally biased region" description="Basic and acidic residues" evidence="11">
    <location>
        <begin position="735"/>
        <end position="750"/>
    </location>
</feature>
<feature type="domain" description="Galactosyltransferase C-terminal" evidence="12">
    <location>
        <begin position="263"/>
        <end position="339"/>
    </location>
</feature>
<reference evidence="14 15" key="1">
    <citation type="submission" date="2024-02" db="EMBL/GenBank/DDBJ databases">
        <authorList>
            <person name="Daric V."/>
            <person name="Darras S."/>
        </authorList>
    </citation>
    <scope>NUCLEOTIDE SEQUENCE [LARGE SCALE GENOMIC DNA]</scope>
</reference>
<comment type="similarity">
    <text evidence="3">Belongs to the glycosyltransferase 7 family.</text>
</comment>
<name>A0ABP0G9L2_CLALP</name>
<keyword evidence="10" id="KW-0325">Glycoprotein</keyword>
<gene>
    <name evidence="14" type="ORF">CVLEPA_LOCUS20502</name>
</gene>
<accession>A0ABP0G9L2</accession>
<keyword evidence="9" id="KW-0472">Membrane</keyword>
<comment type="pathway">
    <text evidence="2">Protein modification; protein glycosylation.</text>
</comment>
<keyword evidence="15" id="KW-1185">Reference proteome</keyword>
<evidence type="ECO:0000256" key="5">
    <source>
        <dbReference type="ARBA" id="ARBA00022679"/>
    </source>
</evidence>
<dbReference type="EMBL" id="CAWYQH010000108">
    <property type="protein sequence ID" value="CAK8688492.1"/>
    <property type="molecule type" value="Genomic_DNA"/>
</dbReference>
<evidence type="ECO:0000256" key="6">
    <source>
        <dbReference type="ARBA" id="ARBA00022692"/>
    </source>
</evidence>
<evidence type="ECO:0000313" key="15">
    <source>
        <dbReference type="Proteomes" id="UP001642483"/>
    </source>
</evidence>
<evidence type="ECO:0000313" key="14">
    <source>
        <dbReference type="EMBL" id="CAK8688492.1"/>
    </source>
</evidence>
<dbReference type="PANTHER" id="PTHR19300:SF57">
    <property type="entry name" value="BETA-1,4-N-ACETYLGALACTOSAMINYLTRANSFERASE"/>
    <property type="match status" value="1"/>
</dbReference>
<evidence type="ECO:0000256" key="7">
    <source>
        <dbReference type="ARBA" id="ARBA00022968"/>
    </source>
</evidence>
<keyword evidence="7" id="KW-0735">Signal-anchor</keyword>